<dbReference type="InterPro" id="IPR012340">
    <property type="entry name" value="NA-bd_OB-fold"/>
</dbReference>
<evidence type="ECO:0000313" key="5">
    <source>
        <dbReference type="Proteomes" id="UP000253594"/>
    </source>
</evidence>
<dbReference type="CDD" id="cd07971">
    <property type="entry name" value="OBF_DNA_ligase_LigD"/>
    <property type="match status" value="1"/>
</dbReference>
<gene>
    <name evidence="4" type="primary">ligD</name>
    <name evidence="4" type="ORF">DT376_37015</name>
</gene>
<name>A0A367LXU2_PSEAI</name>
<feature type="compositionally biased region" description="Basic and acidic residues" evidence="2">
    <location>
        <begin position="89"/>
        <end position="98"/>
    </location>
</feature>
<dbReference type="InterPro" id="IPR012309">
    <property type="entry name" value="DNA_ligase_ATP-dep_C"/>
</dbReference>
<feature type="compositionally biased region" description="Low complexity" evidence="2">
    <location>
        <begin position="112"/>
        <end position="126"/>
    </location>
</feature>
<keyword evidence="4" id="KW-0436">Ligase</keyword>
<dbReference type="EMBL" id="QORE01002529">
    <property type="protein sequence ID" value="RCI69984.1"/>
    <property type="molecule type" value="Genomic_DNA"/>
</dbReference>
<feature type="non-terminal residue" evidence="4">
    <location>
        <position position="147"/>
    </location>
</feature>
<dbReference type="Proteomes" id="UP000253594">
    <property type="component" value="Unassembled WGS sequence"/>
</dbReference>
<proteinExistence type="predicted"/>
<feature type="non-terminal residue" evidence="4">
    <location>
        <position position="1"/>
    </location>
</feature>
<evidence type="ECO:0000313" key="4">
    <source>
        <dbReference type="EMBL" id="RCI69984.1"/>
    </source>
</evidence>
<dbReference type="SUPFAM" id="SSF50249">
    <property type="entry name" value="Nucleic acid-binding proteins"/>
    <property type="match status" value="1"/>
</dbReference>
<dbReference type="GO" id="GO:0003910">
    <property type="term" value="F:DNA ligase (ATP) activity"/>
    <property type="evidence" value="ECO:0007669"/>
    <property type="project" value="UniProtKB-EC"/>
</dbReference>
<dbReference type="GO" id="GO:0006281">
    <property type="term" value="P:DNA repair"/>
    <property type="evidence" value="ECO:0007669"/>
    <property type="project" value="InterPro"/>
</dbReference>
<reference evidence="4 5" key="1">
    <citation type="submission" date="2018-07" db="EMBL/GenBank/DDBJ databases">
        <title>Mechanisms of high-level aminoglycoside resistance among Gram-negative pathogens in Brazil.</title>
        <authorList>
            <person name="Ballaben A.S."/>
            <person name="Darini A.L.C."/>
            <person name="Doi Y."/>
        </authorList>
    </citation>
    <scope>NUCLEOTIDE SEQUENCE [LARGE SCALE GENOMIC DNA]</scope>
    <source>
        <strain evidence="4 5">B2-305</strain>
    </source>
</reference>
<protein>
    <recommendedName>
        <fullName evidence="1">DNA ligase (ATP)</fullName>
        <ecNumber evidence="1">6.5.1.1</ecNumber>
    </recommendedName>
</protein>
<evidence type="ECO:0000256" key="1">
    <source>
        <dbReference type="ARBA" id="ARBA00012727"/>
    </source>
</evidence>
<evidence type="ECO:0000256" key="2">
    <source>
        <dbReference type="SAM" id="MobiDB-lite"/>
    </source>
</evidence>
<dbReference type="Pfam" id="PF04679">
    <property type="entry name" value="DNA_ligase_A_C"/>
    <property type="match status" value="1"/>
</dbReference>
<feature type="domain" description="DNA ligase ATP-dependent C-terminal" evidence="3">
    <location>
        <begin position="1"/>
        <end position="91"/>
    </location>
</feature>
<dbReference type="EC" id="6.5.1.1" evidence="1"/>
<organism evidence="4 5">
    <name type="scientific">Pseudomonas aeruginosa</name>
    <dbReference type="NCBI Taxonomy" id="287"/>
    <lineage>
        <taxon>Bacteria</taxon>
        <taxon>Pseudomonadati</taxon>
        <taxon>Pseudomonadota</taxon>
        <taxon>Gammaproteobacteria</taxon>
        <taxon>Pseudomonadales</taxon>
        <taxon>Pseudomonadaceae</taxon>
        <taxon>Pseudomonas</taxon>
    </lineage>
</organism>
<dbReference type="AlphaFoldDB" id="A0A367LXU2"/>
<accession>A0A367LXU2</accession>
<dbReference type="GO" id="GO:0006310">
    <property type="term" value="P:DNA recombination"/>
    <property type="evidence" value="ECO:0007669"/>
    <property type="project" value="InterPro"/>
</dbReference>
<dbReference type="Gene3D" id="2.40.50.140">
    <property type="entry name" value="Nucleic acid-binding proteins"/>
    <property type="match status" value="1"/>
</dbReference>
<sequence length="147" mass="15814">LLGLYSPDAERRLRYAGKVGSGFTAASLKKVRERLEPLAVRSSPLAMVPPERETGSVQWVRPRQLCEVAYAQMTRGGIIRQAVVHGLREDKPAREVTGERPAGPPPLRGARKAGAGASRAAPAGVRISHPQRLLAPSLPARTLELAE</sequence>
<feature type="region of interest" description="Disordered" evidence="2">
    <location>
        <begin position="89"/>
        <end position="132"/>
    </location>
</feature>
<comment type="caution">
    <text evidence="4">The sequence shown here is derived from an EMBL/GenBank/DDBJ whole genome shotgun (WGS) entry which is preliminary data.</text>
</comment>
<evidence type="ECO:0000259" key="3">
    <source>
        <dbReference type="Pfam" id="PF04679"/>
    </source>
</evidence>